<keyword evidence="6" id="KW-0472">Membrane</keyword>
<dbReference type="Pfam" id="PF00672">
    <property type="entry name" value="HAMP"/>
    <property type="match status" value="1"/>
</dbReference>
<evidence type="ECO:0000313" key="8">
    <source>
        <dbReference type="EMBL" id="NOU88391.1"/>
    </source>
</evidence>
<dbReference type="SUPFAM" id="SSF55874">
    <property type="entry name" value="ATPase domain of HSP90 chaperone/DNA topoisomerase II/histidine kinase"/>
    <property type="match status" value="1"/>
</dbReference>
<name>A0ABX1Z553_9BACL</name>
<keyword evidence="9" id="KW-1185">Reference proteome</keyword>
<keyword evidence="2" id="KW-1003">Cell membrane</keyword>
<dbReference type="Pfam" id="PF02518">
    <property type="entry name" value="HATPase_c"/>
    <property type="match status" value="1"/>
</dbReference>
<dbReference type="Proteomes" id="UP000658690">
    <property type="component" value="Unassembled WGS sequence"/>
</dbReference>
<organism evidence="8 9">
    <name type="scientific">Paenibacillus germinis</name>
    <dbReference type="NCBI Taxonomy" id="2654979"/>
    <lineage>
        <taxon>Bacteria</taxon>
        <taxon>Bacillati</taxon>
        <taxon>Bacillota</taxon>
        <taxon>Bacilli</taxon>
        <taxon>Bacillales</taxon>
        <taxon>Paenibacillaceae</taxon>
        <taxon>Paenibacillus</taxon>
    </lineage>
</organism>
<dbReference type="SUPFAM" id="SSF158472">
    <property type="entry name" value="HAMP domain-like"/>
    <property type="match status" value="1"/>
</dbReference>
<evidence type="ECO:0000256" key="5">
    <source>
        <dbReference type="ARBA" id="ARBA00022777"/>
    </source>
</evidence>
<evidence type="ECO:0000313" key="9">
    <source>
        <dbReference type="Proteomes" id="UP000658690"/>
    </source>
</evidence>
<feature type="domain" description="HAMP" evidence="7">
    <location>
        <begin position="306"/>
        <end position="358"/>
    </location>
</feature>
<evidence type="ECO:0000259" key="7">
    <source>
        <dbReference type="PROSITE" id="PS50885"/>
    </source>
</evidence>
<dbReference type="CDD" id="cd06225">
    <property type="entry name" value="HAMP"/>
    <property type="match status" value="1"/>
</dbReference>
<sequence>MAIRMNTFKKLVILMFLVLFPILLLYSYSNKVSVDVVTEEIQSSNLNRMSFFQYQMDTAIDQLSMSPVIISSDPTIREYIDFPSSSLFERLKTESRVSRKLSLQSVSSGWINDLSIFLPNEKKALSSNIYVSYDDRFVGKNLTQNWVYENRNSSESQDHVFVKQIVNPELANRFEQVSTIFQVSFPDVNIINMLDQFKAGGKGDPFFYDPRYEPIENSTAQQELTQQVLDLIKPKLTDESGKSVISLNRQQYFVTYVKSKNIGWYLVDYVPLQQILHPITSSRNLFYISISLLLGLSVLASLLLYRHVQIPILKLVNSVQRLKMGDFSTRIHYKPNNEFDFLIRRFNDMAEQIQALIDSVYKEKIRSREANLKMLQSQINPHFLYNCLFFIVNTAILKDTKSVVAMAQNLGSYYRYTTRIENQSVPIRDELKLVTNYLVIQNLRLQKIHYDISVPEDMKELFIPRLLLQPLVENAIIHGLEPKIGDGKILIKGEMDQDEYRLIVEDNGVGMPPEELRKLQYEMELPMNEEMGCGVWNVHQRMLYQFGEGAGLIVERSDQGGIKCTLKWKQLPNGGLPELPGGNKR</sequence>
<dbReference type="PROSITE" id="PS50885">
    <property type="entry name" value="HAMP"/>
    <property type="match status" value="1"/>
</dbReference>
<dbReference type="InterPro" id="IPR036890">
    <property type="entry name" value="HATPase_C_sf"/>
</dbReference>
<keyword evidence="3" id="KW-0597">Phosphoprotein</keyword>
<evidence type="ECO:0000256" key="6">
    <source>
        <dbReference type="ARBA" id="ARBA00023136"/>
    </source>
</evidence>
<evidence type="ECO:0000256" key="1">
    <source>
        <dbReference type="ARBA" id="ARBA00004651"/>
    </source>
</evidence>
<dbReference type="Gene3D" id="3.30.450.20">
    <property type="entry name" value="PAS domain"/>
    <property type="match status" value="1"/>
</dbReference>
<dbReference type="InterPro" id="IPR050640">
    <property type="entry name" value="Bact_2-comp_sensor_kinase"/>
</dbReference>
<dbReference type="Gene3D" id="1.10.8.500">
    <property type="entry name" value="HAMP domain in histidine kinase"/>
    <property type="match status" value="1"/>
</dbReference>
<gene>
    <name evidence="8" type="ORF">GC102_21920</name>
</gene>
<dbReference type="PANTHER" id="PTHR34220">
    <property type="entry name" value="SENSOR HISTIDINE KINASE YPDA"/>
    <property type="match status" value="1"/>
</dbReference>
<evidence type="ECO:0000256" key="4">
    <source>
        <dbReference type="ARBA" id="ARBA00022679"/>
    </source>
</evidence>
<dbReference type="Pfam" id="PF06580">
    <property type="entry name" value="His_kinase"/>
    <property type="match status" value="1"/>
</dbReference>
<dbReference type="Gene3D" id="3.30.565.10">
    <property type="entry name" value="Histidine kinase-like ATPase, C-terminal domain"/>
    <property type="match status" value="1"/>
</dbReference>
<comment type="caution">
    <text evidence="8">The sequence shown here is derived from an EMBL/GenBank/DDBJ whole genome shotgun (WGS) entry which is preliminary data.</text>
</comment>
<protein>
    <submittedName>
        <fullName evidence="8">HAMP domain-containing protein</fullName>
    </submittedName>
</protein>
<dbReference type="RefSeq" id="WP_171691410.1">
    <property type="nucleotide sequence ID" value="NZ_WHOC01000115.1"/>
</dbReference>
<dbReference type="PANTHER" id="PTHR34220:SF7">
    <property type="entry name" value="SENSOR HISTIDINE KINASE YPDA"/>
    <property type="match status" value="1"/>
</dbReference>
<dbReference type="InterPro" id="IPR003660">
    <property type="entry name" value="HAMP_dom"/>
</dbReference>
<comment type="subcellular location">
    <subcellularLocation>
        <location evidence="1">Cell membrane</location>
        <topology evidence="1">Multi-pass membrane protein</topology>
    </subcellularLocation>
</comment>
<dbReference type="EMBL" id="WHOC01000115">
    <property type="protein sequence ID" value="NOU88391.1"/>
    <property type="molecule type" value="Genomic_DNA"/>
</dbReference>
<proteinExistence type="predicted"/>
<accession>A0ABX1Z553</accession>
<reference evidence="8 9" key="1">
    <citation type="submission" date="2019-10" db="EMBL/GenBank/DDBJ databases">
        <title>Description of Paenibacillus choica sp. nov.</title>
        <authorList>
            <person name="Carlier A."/>
            <person name="Qi S."/>
        </authorList>
    </citation>
    <scope>NUCLEOTIDE SEQUENCE [LARGE SCALE GENOMIC DNA]</scope>
    <source>
        <strain evidence="8 9">LMG 31460</strain>
    </source>
</reference>
<keyword evidence="4" id="KW-0808">Transferase</keyword>
<evidence type="ECO:0000256" key="2">
    <source>
        <dbReference type="ARBA" id="ARBA00022475"/>
    </source>
</evidence>
<dbReference type="InterPro" id="IPR003594">
    <property type="entry name" value="HATPase_dom"/>
</dbReference>
<keyword evidence="5" id="KW-0418">Kinase</keyword>
<evidence type="ECO:0000256" key="3">
    <source>
        <dbReference type="ARBA" id="ARBA00022553"/>
    </source>
</evidence>
<dbReference type="SMART" id="SM00304">
    <property type="entry name" value="HAMP"/>
    <property type="match status" value="1"/>
</dbReference>
<dbReference type="InterPro" id="IPR010559">
    <property type="entry name" value="Sig_transdc_His_kin_internal"/>
</dbReference>